<comment type="caution">
    <text evidence="2">The sequence shown here is derived from an EMBL/GenBank/DDBJ whole genome shotgun (WGS) entry which is preliminary data.</text>
</comment>
<keyword evidence="1" id="KW-0472">Membrane</keyword>
<keyword evidence="3" id="KW-1185">Reference proteome</keyword>
<evidence type="ECO:0000256" key="1">
    <source>
        <dbReference type="SAM" id="Phobius"/>
    </source>
</evidence>
<feature type="transmembrane region" description="Helical" evidence="1">
    <location>
        <begin position="45"/>
        <end position="64"/>
    </location>
</feature>
<protein>
    <submittedName>
        <fullName evidence="2">Uncharacterized protein</fullName>
    </submittedName>
</protein>
<keyword evidence="1" id="KW-1133">Transmembrane helix</keyword>
<sequence>MMAINLIFFASYEYSNTFLKILCESIDDLICLCFFKLLKEVNFPFSPTSVNLAISFIVMYLSFYH</sequence>
<proteinExistence type="predicted"/>
<dbReference type="AlphaFoldDB" id="A0AAD1XNY2"/>
<evidence type="ECO:0000313" key="3">
    <source>
        <dbReference type="Proteomes" id="UP001295684"/>
    </source>
</evidence>
<dbReference type="EMBL" id="CAMPGE010017674">
    <property type="protein sequence ID" value="CAI2376137.1"/>
    <property type="molecule type" value="Genomic_DNA"/>
</dbReference>
<organism evidence="2 3">
    <name type="scientific">Euplotes crassus</name>
    <dbReference type="NCBI Taxonomy" id="5936"/>
    <lineage>
        <taxon>Eukaryota</taxon>
        <taxon>Sar</taxon>
        <taxon>Alveolata</taxon>
        <taxon>Ciliophora</taxon>
        <taxon>Intramacronucleata</taxon>
        <taxon>Spirotrichea</taxon>
        <taxon>Hypotrichia</taxon>
        <taxon>Euplotida</taxon>
        <taxon>Euplotidae</taxon>
        <taxon>Moneuplotes</taxon>
    </lineage>
</organism>
<keyword evidence="1" id="KW-0812">Transmembrane</keyword>
<name>A0AAD1XNY2_EUPCR</name>
<gene>
    <name evidence="2" type="ORF">ECRASSUSDP1_LOCUS17506</name>
</gene>
<dbReference type="Proteomes" id="UP001295684">
    <property type="component" value="Unassembled WGS sequence"/>
</dbReference>
<evidence type="ECO:0000313" key="2">
    <source>
        <dbReference type="EMBL" id="CAI2376137.1"/>
    </source>
</evidence>
<accession>A0AAD1XNY2</accession>
<reference evidence="2" key="1">
    <citation type="submission" date="2023-07" db="EMBL/GenBank/DDBJ databases">
        <authorList>
            <consortium name="AG Swart"/>
            <person name="Singh M."/>
            <person name="Singh A."/>
            <person name="Seah K."/>
            <person name="Emmerich C."/>
        </authorList>
    </citation>
    <scope>NUCLEOTIDE SEQUENCE</scope>
    <source>
        <strain evidence="2">DP1</strain>
    </source>
</reference>